<evidence type="ECO:0000256" key="1">
    <source>
        <dbReference type="ARBA" id="ARBA00023239"/>
    </source>
</evidence>
<sequence>MITDCHVHIQPWKLFKPEALAAMKRKRADFDFVIRCCESPAVFLKHLDAIGVERAVLINYVAPEVMGFTPEVNTFIAEYVKAAPKRLIPCGSVHPRHTQNVLADMEQIVRLGIRMLKVHPPHQLLYPNDYLNGVKELEIIYRAAEANGIPVMFHTGTSIFPGARNKYGDPMYVDDVAVDFPKLKILLAHGGRPLWMETAFFLVRRHANVFLDISGIPPKSLLKYFPRIEEIAAKTLFGTDWPGPGIPEMERNLADFRGLAMTDAAKEQILSRTALGIWPE</sequence>
<dbReference type="EMBL" id="JACPNR010000004">
    <property type="protein sequence ID" value="MBI2677810.1"/>
    <property type="molecule type" value="Genomic_DNA"/>
</dbReference>
<keyword evidence="1" id="KW-0456">Lyase</keyword>
<dbReference type="GO" id="GO:0016787">
    <property type="term" value="F:hydrolase activity"/>
    <property type="evidence" value="ECO:0007669"/>
    <property type="project" value="InterPro"/>
</dbReference>
<protein>
    <submittedName>
        <fullName evidence="3">Amidohydrolase</fullName>
    </submittedName>
</protein>
<accession>A0A932A6W6</accession>
<dbReference type="InterPro" id="IPR032466">
    <property type="entry name" value="Metal_Hydrolase"/>
</dbReference>
<dbReference type="AlphaFoldDB" id="A0A932A6W6"/>
<dbReference type="PANTHER" id="PTHR21240">
    <property type="entry name" value="2-AMINO-3-CARBOXYLMUCONATE-6-SEMIALDEHYDE DECARBOXYLASE"/>
    <property type="match status" value="1"/>
</dbReference>
<dbReference type="InterPro" id="IPR006680">
    <property type="entry name" value="Amidohydro-rel"/>
</dbReference>
<dbReference type="SUPFAM" id="SSF51556">
    <property type="entry name" value="Metallo-dependent hydrolases"/>
    <property type="match status" value="1"/>
</dbReference>
<organism evidence="3 4">
    <name type="scientific">Candidatus Korobacter versatilis</name>
    <dbReference type="NCBI Taxonomy" id="658062"/>
    <lineage>
        <taxon>Bacteria</taxon>
        <taxon>Pseudomonadati</taxon>
        <taxon>Acidobacteriota</taxon>
        <taxon>Terriglobia</taxon>
        <taxon>Terriglobales</taxon>
        <taxon>Candidatus Korobacteraceae</taxon>
        <taxon>Candidatus Korobacter</taxon>
    </lineage>
</organism>
<reference evidence="3" key="1">
    <citation type="submission" date="2020-07" db="EMBL/GenBank/DDBJ databases">
        <title>Huge and variable diversity of episymbiotic CPR bacteria and DPANN archaea in groundwater ecosystems.</title>
        <authorList>
            <person name="He C.Y."/>
            <person name="Keren R."/>
            <person name="Whittaker M."/>
            <person name="Farag I.F."/>
            <person name="Doudna J."/>
            <person name="Cate J.H.D."/>
            <person name="Banfield J.F."/>
        </authorList>
    </citation>
    <scope>NUCLEOTIDE SEQUENCE</scope>
    <source>
        <strain evidence="3">NC_groundwater_580_Pr5_B-0.1um_64_19</strain>
    </source>
</reference>
<dbReference type="Gene3D" id="3.20.20.140">
    <property type="entry name" value="Metal-dependent hydrolases"/>
    <property type="match status" value="1"/>
</dbReference>
<feature type="domain" description="Amidohydrolase-related" evidence="2">
    <location>
        <begin position="4"/>
        <end position="276"/>
    </location>
</feature>
<dbReference type="GO" id="GO:0016831">
    <property type="term" value="F:carboxy-lyase activity"/>
    <property type="evidence" value="ECO:0007669"/>
    <property type="project" value="InterPro"/>
</dbReference>
<name>A0A932A6W6_9BACT</name>
<dbReference type="PANTHER" id="PTHR21240:SF19">
    <property type="entry name" value="CATALYTIC_ HYDROLASE"/>
    <property type="match status" value="1"/>
</dbReference>
<dbReference type="CDD" id="cd01292">
    <property type="entry name" value="metallo-dependent_hydrolases"/>
    <property type="match status" value="1"/>
</dbReference>
<evidence type="ECO:0000313" key="4">
    <source>
        <dbReference type="Proteomes" id="UP000779809"/>
    </source>
</evidence>
<dbReference type="InterPro" id="IPR032465">
    <property type="entry name" value="ACMSD"/>
</dbReference>
<evidence type="ECO:0000313" key="3">
    <source>
        <dbReference type="EMBL" id="MBI2677810.1"/>
    </source>
</evidence>
<dbReference type="Proteomes" id="UP000779809">
    <property type="component" value="Unassembled WGS sequence"/>
</dbReference>
<evidence type="ECO:0000259" key="2">
    <source>
        <dbReference type="Pfam" id="PF04909"/>
    </source>
</evidence>
<gene>
    <name evidence="3" type="ORF">HYX28_03420</name>
</gene>
<comment type="caution">
    <text evidence="3">The sequence shown here is derived from an EMBL/GenBank/DDBJ whole genome shotgun (WGS) entry which is preliminary data.</text>
</comment>
<proteinExistence type="predicted"/>
<dbReference type="Pfam" id="PF04909">
    <property type="entry name" value="Amidohydro_2"/>
    <property type="match status" value="1"/>
</dbReference>